<sequence>MSGRHVVLAITGASGAVYGLCLGRELLAAGCRLTLLISRPGFTVIREECGLDWGDWPHETLAALEEYFRPAPGMLAYHAEDDLMAPVASGSRAPDAMVVCPCSMGSLARIAAGLSSTLPERCADVTLKEGRPLVLVPRETPLSAIHLENMLKLARLGVRIVPAMPGFYHGPRTLDDLVGFVVGKVLDALQIPHELFTRWGDASRVEE</sequence>
<dbReference type="RefSeq" id="WP_039642625.1">
    <property type="nucleotide sequence ID" value="NZ_JXBL01000001.1"/>
</dbReference>
<dbReference type="NCBIfam" id="TIGR00421">
    <property type="entry name" value="ubiX_pad"/>
    <property type="match status" value="1"/>
</dbReference>
<feature type="binding site" evidence="5">
    <location>
        <begin position="12"/>
        <end position="14"/>
    </location>
    <ligand>
        <name>FMN</name>
        <dbReference type="ChEBI" id="CHEBI:58210"/>
    </ligand>
</feature>
<comment type="function">
    <text evidence="5">Flavin prenyltransferase that catalyzes the synthesis of the prenylated FMN cofactor (prenyl-FMN) for 4-hydroxy-3-polyprenylbenzoic acid decarboxylase UbiD. The prenyltransferase is metal-independent and links a dimethylallyl moiety from dimethylallyl monophosphate (DMAP) to the flavin N5 and C6 atoms of FMN.</text>
</comment>
<dbReference type="InterPro" id="IPR004507">
    <property type="entry name" value="UbiX-like"/>
</dbReference>
<dbReference type="Gene3D" id="3.40.50.1950">
    <property type="entry name" value="Flavin prenyltransferase-like"/>
    <property type="match status" value="1"/>
</dbReference>
<organism evidence="7 8">
    <name type="scientific">Geobacter soli</name>
    <dbReference type="NCBI Taxonomy" id="1510391"/>
    <lineage>
        <taxon>Bacteria</taxon>
        <taxon>Pseudomonadati</taxon>
        <taxon>Thermodesulfobacteriota</taxon>
        <taxon>Desulfuromonadia</taxon>
        <taxon>Geobacterales</taxon>
        <taxon>Geobacteraceae</taxon>
        <taxon>Geobacter</taxon>
    </lineage>
</organism>
<dbReference type="AlphaFoldDB" id="A0A0C1QSB5"/>
<dbReference type="InterPro" id="IPR003382">
    <property type="entry name" value="Flavoprotein"/>
</dbReference>
<keyword evidence="2 5" id="KW-0285">Flavoprotein</keyword>
<dbReference type="EMBL" id="JXBL01000001">
    <property type="protein sequence ID" value="KIE41141.1"/>
    <property type="molecule type" value="Genomic_DNA"/>
</dbReference>
<proteinExistence type="inferred from homology"/>
<evidence type="ECO:0000313" key="8">
    <source>
        <dbReference type="Proteomes" id="UP000031433"/>
    </source>
</evidence>
<comment type="catalytic activity">
    <reaction evidence="5">
        <text>dimethylallyl phosphate + FMNH2 = prenylated FMNH2 + phosphate</text>
        <dbReference type="Rhea" id="RHEA:37743"/>
        <dbReference type="ChEBI" id="CHEBI:43474"/>
        <dbReference type="ChEBI" id="CHEBI:57618"/>
        <dbReference type="ChEBI" id="CHEBI:87467"/>
        <dbReference type="ChEBI" id="CHEBI:88052"/>
        <dbReference type="EC" id="2.5.1.129"/>
    </reaction>
</comment>
<evidence type="ECO:0000256" key="2">
    <source>
        <dbReference type="ARBA" id="ARBA00022630"/>
    </source>
</evidence>
<evidence type="ECO:0000256" key="3">
    <source>
        <dbReference type="ARBA" id="ARBA00022643"/>
    </source>
</evidence>
<dbReference type="PANTHER" id="PTHR43374:SF1">
    <property type="entry name" value="FLAVIN PRENYLTRANSFERASE PAD1, MITOCHONDRIAL"/>
    <property type="match status" value="1"/>
</dbReference>
<dbReference type="HAMAP" id="MF_01984">
    <property type="entry name" value="ubiX_pad"/>
    <property type="match status" value="1"/>
</dbReference>
<gene>
    <name evidence="5" type="primary">ubiX</name>
    <name evidence="7" type="ORF">SE37_00070</name>
</gene>
<dbReference type="InterPro" id="IPR036551">
    <property type="entry name" value="Flavin_trans-like"/>
</dbReference>
<evidence type="ECO:0000256" key="1">
    <source>
        <dbReference type="ARBA" id="ARBA00022602"/>
    </source>
</evidence>
<dbReference type="GO" id="GO:0106141">
    <property type="term" value="F:flavin prenyltransferase activity"/>
    <property type="evidence" value="ECO:0007669"/>
    <property type="project" value="UniProtKB-EC"/>
</dbReference>
<dbReference type="EC" id="2.5.1.129" evidence="5"/>
<feature type="binding site" evidence="5">
    <location>
        <begin position="103"/>
        <end position="106"/>
    </location>
    <ligand>
        <name>FMN</name>
        <dbReference type="ChEBI" id="CHEBI:58210"/>
    </ligand>
</feature>
<accession>A0A0C1QSB5</accession>
<feature type="domain" description="Flavoprotein" evidence="6">
    <location>
        <begin position="5"/>
        <end position="189"/>
    </location>
</feature>
<feature type="binding site" evidence="5">
    <location>
        <position position="138"/>
    </location>
    <ligand>
        <name>FMN</name>
        <dbReference type="ChEBI" id="CHEBI:58210"/>
    </ligand>
</feature>
<keyword evidence="8" id="KW-1185">Reference proteome</keyword>
<evidence type="ECO:0000313" key="7">
    <source>
        <dbReference type="EMBL" id="KIE41141.1"/>
    </source>
</evidence>
<dbReference type="GO" id="GO:0016831">
    <property type="term" value="F:carboxy-lyase activity"/>
    <property type="evidence" value="ECO:0007669"/>
    <property type="project" value="TreeGrafter"/>
</dbReference>
<comment type="caution">
    <text evidence="7">The sequence shown here is derived from an EMBL/GenBank/DDBJ whole genome shotgun (WGS) entry which is preliminary data.</text>
</comment>
<evidence type="ECO:0000256" key="4">
    <source>
        <dbReference type="ARBA" id="ARBA00022679"/>
    </source>
</evidence>
<evidence type="ECO:0000259" key="6">
    <source>
        <dbReference type="Pfam" id="PF02441"/>
    </source>
</evidence>
<evidence type="ECO:0000256" key="5">
    <source>
        <dbReference type="HAMAP-Rule" id="MF_01984"/>
    </source>
</evidence>
<dbReference type="Pfam" id="PF02441">
    <property type="entry name" value="Flavoprotein"/>
    <property type="match status" value="1"/>
</dbReference>
<keyword evidence="1 5" id="KW-0637">Prenyltransferase</keyword>
<reference evidence="7 8" key="1">
    <citation type="submission" date="2015-01" db="EMBL/GenBank/DDBJ databases">
        <title>Genome sequence of the anaerobic bacterium Geobacter soli GSS01, a dissimilatory Fe(III) reducer from soil.</title>
        <authorList>
            <person name="Yang G."/>
            <person name="Zhou S."/>
        </authorList>
    </citation>
    <scope>NUCLEOTIDE SEQUENCE [LARGE SCALE GENOMIC DNA]</scope>
    <source>
        <strain evidence="7 8">GSS01</strain>
    </source>
</reference>
<feature type="binding site" evidence="5">
    <location>
        <position position="38"/>
    </location>
    <ligand>
        <name>FMN</name>
        <dbReference type="ChEBI" id="CHEBI:58210"/>
    </ligand>
</feature>
<feature type="binding site" evidence="5">
    <location>
        <position position="168"/>
    </location>
    <ligand>
        <name>dimethylallyl phosphate</name>
        <dbReference type="ChEBI" id="CHEBI:88052"/>
    </ligand>
</feature>
<name>A0A0C1QSB5_9BACT</name>
<dbReference type="Proteomes" id="UP000031433">
    <property type="component" value="Unassembled WGS sequence"/>
</dbReference>
<feature type="binding site" evidence="5">
    <location>
        <position position="184"/>
    </location>
    <ligand>
        <name>dimethylallyl phosphate</name>
        <dbReference type="ChEBI" id="CHEBI:88052"/>
    </ligand>
</feature>
<dbReference type="PANTHER" id="PTHR43374">
    <property type="entry name" value="FLAVIN PRENYLTRANSFERASE"/>
    <property type="match status" value="1"/>
</dbReference>
<comment type="similarity">
    <text evidence="5">Belongs to the UbiX/PAD1 family.</text>
</comment>
<protein>
    <recommendedName>
        <fullName evidence="5">Flavin prenyltransferase UbiX</fullName>
        <ecNumber evidence="5">2.5.1.129</ecNumber>
    </recommendedName>
</protein>
<keyword evidence="4 5" id="KW-0808">Transferase</keyword>
<comment type="caution">
    <text evidence="5">Lacks conserved residue(s) required for the propagation of feature annotation.</text>
</comment>
<dbReference type="SUPFAM" id="SSF52507">
    <property type="entry name" value="Homo-oligomeric flavin-containing Cys decarboxylases, HFCD"/>
    <property type="match status" value="1"/>
</dbReference>
<keyword evidence="3 5" id="KW-0288">FMN</keyword>